<evidence type="ECO:0000313" key="2">
    <source>
        <dbReference type="Proteomes" id="UP000234950"/>
    </source>
</evidence>
<dbReference type="OrthoDB" id="2864104at2"/>
<organism evidence="1 2">
    <name type="scientific">Neobacillus cucumis</name>
    <dbReference type="NCBI Taxonomy" id="1740721"/>
    <lineage>
        <taxon>Bacteria</taxon>
        <taxon>Bacillati</taxon>
        <taxon>Bacillota</taxon>
        <taxon>Bacilli</taxon>
        <taxon>Bacillales</taxon>
        <taxon>Bacillaceae</taxon>
        <taxon>Neobacillus</taxon>
    </lineage>
</organism>
<sequence length="135" mass="15628">MYPNDPYQPFYPYYYDYRQGLFQKILACYQQKRWIRLSFRDGTTVEGFIKTYDPFRGILIYVPMQRYTVSCEGVRVDSLQKAQNCMGKRATLSLPNHISLAFTIEGVDQSQNIGGWVNINELMSVSGQVIDANCI</sequence>
<evidence type="ECO:0000313" key="1">
    <source>
        <dbReference type="EMBL" id="PLS06698.1"/>
    </source>
</evidence>
<dbReference type="RefSeq" id="WP_101647198.1">
    <property type="nucleotide sequence ID" value="NZ_PGVE01000031.1"/>
</dbReference>
<dbReference type="EMBL" id="PGVE01000031">
    <property type="protein sequence ID" value="PLS06698.1"/>
    <property type="molecule type" value="Genomic_DNA"/>
</dbReference>
<reference evidence="1 2" key="1">
    <citation type="submission" date="2017-11" db="EMBL/GenBank/DDBJ databases">
        <title>Comparitive Functional Genomics of Dry Heat Resistant strains isolated from the Viking Spacecraft.</title>
        <authorList>
            <person name="Seuylemezian A."/>
            <person name="Cooper K."/>
            <person name="Vaishampayan P."/>
        </authorList>
    </citation>
    <scope>NUCLEOTIDE SEQUENCE [LARGE SCALE GENOMIC DNA]</scope>
    <source>
        <strain evidence="1 2">V32-6</strain>
    </source>
</reference>
<keyword evidence="2" id="KW-1185">Reference proteome</keyword>
<protein>
    <submittedName>
        <fullName evidence="1">Uncharacterized protein</fullName>
    </submittedName>
</protein>
<dbReference type="Proteomes" id="UP000234950">
    <property type="component" value="Unassembled WGS sequence"/>
</dbReference>
<accession>A0A2N5HMJ3</accession>
<gene>
    <name evidence="1" type="ORF">CVD27_07155</name>
</gene>
<name>A0A2N5HMJ3_9BACI</name>
<proteinExistence type="predicted"/>
<comment type="caution">
    <text evidence="1">The sequence shown here is derived from an EMBL/GenBank/DDBJ whole genome shotgun (WGS) entry which is preliminary data.</text>
</comment>
<dbReference type="AlphaFoldDB" id="A0A2N5HMJ3"/>